<keyword evidence="1" id="KW-0732">Signal</keyword>
<accession>A0A921LDZ1</accession>
<dbReference type="RefSeq" id="WP_276827622.1">
    <property type="nucleotide sequence ID" value="NZ_DYVX01000056.1"/>
</dbReference>
<protein>
    <recommendedName>
        <fullName evidence="4">Major fimbrial subunit protein N-terminal domain-containing protein</fullName>
    </recommendedName>
</protein>
<feature type="signal peptide" evidence="1">
    <location>
        <begin position="1"/>
        <end position="21"/>
    </location>
</feature>
<dbReference type="PROSITE" id="PS51257">
    <property type="entry name" value="PROKAR_LIPOPROTEIN"/>
    <property type="match status" value="1"/>
</dbReference>
<dbReference type="AlphaFoldDB" id="A0A921LDZ1"/>
<feature type="chain" id="PRO_5037502625" description="Major fimbrial subunit protein N-terminal domain-containing protein" evidence="1">
    <location>
        <begin position="22"/>
        <end position="346"/>
    </location>
</feature>
<evidence type="ECO:0008006" key="4">
    <source>
        <dbReference type="Google" id="ProtNLM"/>
    </source>
</evidence>
<evidence type="ECO:0000256" key="1">
    <source>
        <dbReference type="SAM" id="SignalP"/>
    </source>
</evidence>
<sequence length="346" mass="38553">MNKIIQSIPLLLCIAVFVACQQEESLPGGNDKMVTLTLNIGTQTTGVSTRADDPNVRPYEGIRTLRALVISDAAAPEDRKILYNEKHVIIKENTSPTSATLSTSLTLENIPVGKASIYLIANEESIGTEYTNDKLTSQEYINDSKLLLLDEGWKHFPKRYEEIAEHGLPMSGKAEGIEITSDMQAISIKLERTVVKLHLTIENATSKELTLEWVKFGSFISDRVFLFRQSQLDIPESTRYTDLRYPKGEAETLDVALAASAETDWQPVYIYPNFAYKNPTGANPYTLSLATSNKVYSPSLIGSDINSMVRNTQFNILARITASATINILYSFVPWEENEVNVPSFN</sequence>
<evidence type="ECO:0000313" key="3">
    <source>
        <dbReference type="Proteomes" id="UP000717835"/>
    </source>
</evidence>
<proteinExistence type="predicted"/>
<name>A0A921LDZ1_9BACT</name>
<reference evidence="2" key="1">
    <citation type="journal article" date="2021" name="PeerJ">
        <title>Extensive microbial diversity within the chicken gut microbiome revealed by metagenomics and culture.</title>
        <authorList>
            <person name="Gilroy R."/>
            <person name="Ravi A."/>
            <person name="Getino M."/>
            <person name="Pursley I."/>
            <person name="Horton D.L."/>
            <person name="Alikhan N.F."/>
            <person name="Baker D."/>
            <person name="Gharbi K."/>
            <person name="Hall N."/>
            <person name="Watson M."/>
            <person name="Adriaenssens E.M."/>
            <person name="Foster-Nyarko E."/>
            <person name="Jarju S."/>
            <person name="Secka A."/>
            <person name="Antonio M."/>
            <person name="Oren A."/>
            <person name="Chaudhuri R.R."/>
            <person name="La Ragione R."/>
            <person name="Hildebrand F."/>
            <person name="Pallen M.J."/>
        </authorList>
    </citation>
    <scope>NUCLEOTIDE SEQUENCE</scope>
    <source>
        <strain evidence="2">CHK55-1828</strain>
    </source>
</reference>
<reference evidence="2" key="2">
    <citation type="submission" date="2021-09" db="EMBL/GenBank/DDBJ databases">
        <authorList>
            <person name="Gilroy R."/>
        </authorList>
    </citation>
    <scope>NUCLEOTIDE SEQUENCE</scope>
    <source>
        <strain evidence="2">CHK55-1828</strain>
    </source>
</reference>
<organism evidence="2 3">
    <name type="scientific">Mediterranea massiliensis</name>
    <dbReference type="NCBI Taxonomy" id="1841865"/>
    <lineage>
        <taxon>Bacteria</taxon>
        <taxon>Pseudomonadati</taxon>
        <taxon>Bacteroidota</taxon>
        <taxon>Bacteroidia</taxon>
        <taxon>Bacteroidales</taxon>
        <taxon>Bacteroidaceae</taxon>
        <taxon>Mediterranea</taxon>
    </lineage>
</organism>
<dbReference type="Proteomes" id="UP000717835">
    <property type="component" value="Unassembled WGS sequence"/>
</dbReference>
<dbReference type="EMBL" id="DYVX01000056">
    <property type="protein sequence ID" value="HJF92112.1"/>
    <property type="molecule type" value="Genomic_DNA"/>
</dbReference>
<evidence type="ECO:0000313" key="2">
    <source>
        <dbReference type="EMBL" id="HJF92112.1"/>
    </source>
</evidence>
<gene>
    <name evidence="2" type="ORF">K8W02_06985</name>
</gene>
<comment type="caution">
    <text evidence="2">The sequence shown here is derived from an EMBL/GenBank/DDBJ whole genome shotgun (WGS) entry which is preliminary data.</text>
</comment>